<sequence length="173" mass="18484">MRIIAGRWRGRPLLAPPGDATRPTSDRTREALFSMLLSRLGSFKDLRVADIFAGTGALGLEALSRGAKSCTFVERDRDAATALRANIDKLGATGADVRTQAAESFAGGPYDLVLLDPPYGSGLGQKVLARVTLEPGAWASIETAFTEDVEVAGFDVEAVRRHGKAKLTLLRKT</sequence>
<dbReference type="InterPro" id="IPR004398">
    <property type="entry name" value="RNA_MeTrfase_RsmD"/>
</dbReference>
<dbReference type="SUPFAM" id="SSF53335">
    <property type="entry name" value="S-adenosyl-L-methionine-dependent methyltransferases"/>
    <property type="match status" value="1"/>
</dbReference>
<reference evidence="4" key="1">
    <citation type="journal article" date="2019" name="Int. J. Syst. Evol. Microbiol.">
        <title>The Global Catalogue of Microorganisms (GCM) 10K type strain sequencing project: providing services to taxonomists for standard genome sequencing and annotation.</title>
        <authorList>
            <consortium name="The Broad Institute Genomics Platform"/>
            <consortium name="The Broad Institute Genome Sequencing Center for Infectious Disease"/>
            <person name="Wu L."/>
            <person name="Ma J."/>
        </authorList>
    </citation>
    <scope>NUCLEOTIDE SEQUENCE [LARGE SCALE GENOMIC DNA]</scope>
    <source>
        <strain evidence="4">CGMCC 1.16275</strain>
    </source>
</reference>
<dbReference type="PANTHER" id="PTHR43542">
    <property type="entry name" value="METHYLTRANSFERASE"/>
    <property type="match status" value="1"/>
</dbReference>
<evidence type="ECO:0000313" key="3">
    <source>
        <dbReference type="EMBL" id="MFD1612004.1"/>
    </source>
</evidence>
<keyword evidence="4" id="KW-1185">Reference proteome</keyword>
<dbReference type="EMBL" id="JBHUDY010000001">
    <property type="protein sequence ID" value="MFD1612004.1"/>
    <property type="molecule type" value="Genomic_DNA"/>
</dbReference>
<dbReference type="PROSITE" id="PS00092">
    <property type="entry name" value="N6_MTASE"/>
    <property type="match status" value="1"/>
</dbReference>
<dbReference type="InterPro" id="IPR029063">
    <property type="entry name" value="SAM-dependent_MTases_sf"/>
</dbReference>
<dbReference type="CDD" id="cd02440">
    <property type="entry name" value="AdoMet_MTases"/>
    <property type="match status" value="1"/>
</dbReference>
<dbReference type="GO" id="GO:0052913">
    <property type="term" value="F:16S rRNA (guanine(966)-N(2))-methyltransferase activity"/>
    <property type="evidence" value="ECO:0007669"/>
    <property type="project" value="UniProtKB-EC"/>
</dbReference>
<dbReference type="RefSeq" id="WP_380888613.1">
    <property type="nucleotide sequence ID" value="NZ_JBHUDY010000001.1"/>
</dbReference>
<proteinExistence type="predicted"/>
<evidence type="ECO:0000256" key="1">
    <source>
        <dbReference type="ARBA" id="ARBA00022603"/>
    </source>
</evidence>
<evidence type="ECO:0000313" key="4">
    <source>
        <dbReference type="Proteomes" id="UP001597115"/>
    </source>
</evidence>
<dbReference type="InterPro" id="IPR002052">
    <property type="entry name" value="DNA_methylase_N6_adenine_CS"/>
</dbReference>
<dbReference type="PIRSF" id="PIRSF004553">
    <property type="entry name" value="CHP00095"/>
    <property type="match status" value="1"/>
</dbReference>
<protein>
    <submittedName>
        <fullName evidence="3">16S rRNA (Guanine(966)-N(2))-methyltransferase RsmD</fullName>
        <ecNumber evidence="3">2.1.1.171</ecNumber>
    </submittedName>
</protein>
<comment type="caution">
    <text evidence="3">The sequence shown here is derived from an EMBL/GenBank/DDBJ whole genome shotgun (WGS) entry which is preliminary data.</text>
</comment>
<keyword evidence="2 3" id="KW-0808">Transferase</keyword>
<keyword evidence="1 3" id="KW-0489">Methyltransferase</keyword>
<name>A0ABW4I572_9SPHN</name>
<dbReference type="Pfam" id="PF03602">
    <property type="entry name" value="Cons_hypoth95"/>
    <property type="match status" value="1"/>
</dbReference>
<dbReference type="Gene3D" id="3.40.50.150">
    <property type="entry name" value="Vaccinia Virus protein VP39"/>
    <property type="match status" value="1"/>
</dbReference>
<dbReference type="NCBIfam" id="TIGR00095">
    <property type="entry name" value="16S rRNA (guanine(966)-N(2))-methyltransferase RsmD"/>
    <property type="match status" value="1"/>
</dbReference>
<gene>
    <name evidence="3" type="primary">rsmD</name>
    <name evidence="3" type="ORF">ACFSCW_09345</name>
</gene>
<organism evidence="3 4">
    <name type="scientific">Sphingomonas tabacisoli</name>
    <dbReference type="NCBI Taxonomy" id="2249466"/>
    <lineage>
        <taxon>Bacteria</taxon>
        <taxon>Pseudomonadati</taxon>
        <taxon>Pseudomonadota</taxon>
        <taxon>Alphaproteobacteria</taxon>
        <taxon>Sphingomonadales</taxon>
        <taxon>Sphingomonadaceae</taxon>
        <taxon>Sphingomonas</taxon>
    </lineage>
</organism>
<dbReference type="Proteomes" id="UP001597115">
    <property type="component" value="Unassembled WGS sequence"/>
</dbReference>
<accession>A0ABW4I572</accession>
<dbReference type="PANTHER" id="PTHR43542:SF1">
    <property type="entry name" value="METHYLTRANSFERASE"/>
    <property type="match status" value="1"/>
</dbReference>
<evidence type="ECO:0000256" key="2">
    <source>
        <dbReference type="ARBA" id="ARBA00022679"/>
    </source>
</evidence>
<dbReference type="EC" id="2.1.1.171" evidence="3"/>